<gene>
    <name evidence="1" type="ORF">G5B91_33410</name>
</gene>
<reference evidence="1 2" key="1">
    <citation type="submission" date="2020-02" db="EMBL/GenBank/DDBJ databases">
        <title>Integrative conjugative elements (ICEs) and plasmids drive adaptation of Pseudomonas nitroreducens strain HBP1 to wastewater environment.</title>
        <authorList>
            <person name="Sentchilo V."/>
            <person name="Carraro N."/>
            <person name="Bertelli C."/>
            <person name="van der Meer J.R."/>
        </authorList>
    </citation>
    <scope>NUCLEOTIDE SEQUENCE [LARGE SCALE GENOMIC DNA]</scope>
    <source>
        <strain evidence="1 2">HBP1</strain>
        <plasmid evidence="2">ppnihbp1_1</plasmid>
    </source>
</reference>
<dbReference type="EMBL" id="CP049142">
    <property type="protein sequence ID" value="QIE91258.1"/>
    <property type="molecule type" value="Genomic_DNA"/>
</dbReference>
<dbReference type="RefSeq" id="WP_017519838.1">
    <property type="nucleotide sequence ID" value="NZ_CP049142.1"/>
</dbReference>
<dbReference type="AlphaFoldDB" id="A0A6G6J7C8"/>
<geneLocation type="plasmid" evidence="2">
    <name>ppnihbp1_1</name>
</geneLocation>
<protein>
    <submittedName>
        <fullName evidence="1">Uncharacterized protein</fullName>
    </submittedName>
</protein>
<keyword evidence="1" id="KW-0614">Plasmid</keyword>
<sequence>MSVMREMAWLTTMSVPALSGEEKFVRLSGLPESRRKEAWKAITAERPALAELLRSPDLQAMVAFFDAEIFVDSDVVPSLPSEPLKGRARAEA</sequence>
<dbReference type="KEGG" id="pnt:G5B91_33410"/>
<proteinExistence type="predicted"/>
<name>A0A6G6J7C8_PSENT</name>
<accession>A0A6G6J7C8</accession>
<evidence type="ECO:0000313" key="1">
    <source>
        <dbReference type="EMBL" id="QIE91258.1"/>
    </source>
</evidence>
<organism evidence="1 2">
    <name type="scientific">Pseudomonas nitroreducens</name>
    <dbReference type="NCBI Taxonomy" id="46680"/>
    <lineage>
        <taxon>Bacteria</taxon>
        <taxon>Pseudomonadati</taxon>
        <taxon>Pseudomonadota</taxon>
        <taxon>Gammaproteobacteria</taxon>
        <taxon>Pseudomonadales</taxon>
        <taxon>Pseudomonadaceae</taxon>
        <taxon>Pseudomonas</taxon>
    </lineage>
</organism>
<dbReference type="Proteomes" id="UP000501063">
    <property type="component" value="Plasmid pPniHBP1_1"/>
</dbReference>
<evidence type="ECO:0000313" key="2">
    <source>
        <dbReference type="Proteomes" id="UP000501063"/>
    </source>
</evidence>